<comment type="similarity">
    <text evidence="2 13">Belongs to the LolB family.</text>
</comment>
<evidence type="ECO:0000256" key="4">
    <source>
        <dbReference type="ARBA" id="ARBA00016202"/>
    </source>
</evidence>
<gene>
    <name evidence="13 15" type="primary">lolB</name>
    <name evidence="15" type="ORF">GCM10011369_20980</name>
</gene>
<dbReference type="GO" id="GO:0009279">
    <property type="term" value="C:cell outer membrane"/>
    <property type="evidence" value="ECO:0007669"/>
    <property type="project" value="UniProtKB-SubCell"/>
</dbReference>
<comment type="caution">
    <text evidence="15">The sequence shown here is derived from an EMBL/GenBank/DDBJ whole genome shotgun (WGS) entry which is preliminary data.</text>
</comment>
<comment type="function">
    <text evidence="13">Plays a critical role in the incorporation of lipoproteins in the outer membrane after they are released by the LolA protein.</text>
</comment>
<evidence type="ECO:0000256" key="6">
    <source>
        <dbReference type="ARBA" id="ARBA00022729"/>
    </source>
</evidence>
<dbReference type="CDD" id="cd16326">
    <property type="entry name" value="LolB"/>
    <property type="match status" value="1"/>
</dbReference>
<evidence type="ECO:0000256" key="12">
    <source>
        <dbReference type="ARBA" id="ARBA00023288"/>
    </source>
</evidence>
<evidence type="ECO:0000313" key="15">
    <source>
        <dbReference type="EMBL" id="GGA78839.1"/>
    </source>
</evidence>
<dbReference type="Proteomes" id="UP000619743">
    <property type="component" value="Unassembled WGS sequence"/>
</dbReference>
<dbReference type="NCBIfam" id="TIGR00548">
    <property type="entry name" value="lolB"/>
    <property type="match status" value="1"/>
</dbReference>
<dbReference type="InterPro" id="IPR004565">
    <property type="entry name" value="OM_lipoprot_LolB"/>
</dbReference>
<evidence type="ECO:0000256" key="10">
    <source>
        <dbReference type="ARBA" id="ARBA00023186"/>
    </source>
</evidence>
<reference evidence="16" key="1">
    <citation type="journal article" date="2019" name="Int. J. Syst. Evol. Microbiol.">
        <title>The Global Catalogue of Microorganisms (GCM) 10K type strain sequencing project: providing services to taxonomists for standard genome sequencing and annotation.</title>
        <authorList>
            <consortium name="The Broad Institute Genomics Platform"/>
            <consortium name="The Broad Institute Genome Sequencing Center for Infectious Disease"/>
            <person name="Wu L."/>
            <person name="Ma J."/>
        </authorList>
    </citation>
    <scope>NUCLEOTIDE SEQUENCE [LARGE SCALE GENOMIC DNA]</scope>
    <source>
        <strain evidence="16">CGMCC 1.10130</strain>
    </source>
</reference>
<evidence type="ECO:0000256" key="11">
    <source>
        <dbReference type="ARBA" id="ARBA00023237"/>
    </source>
</evidence>
<evidence type="ECO:0000256" key="8">
    <source>
        <dbReference type="ARBA" id="ARBA00023136"/>
    </source>
</evidence>
<feature type="chain" id="PRO_5035310094" description="Outer-membrane lipoprotein LolB" evidence="14">
    <location>
        <begin position="22"/>
        <end position="209"/>
    </location>
</feature>
<dbReference type="AlphaFoldDB" id="A0A8J2U5F7"/>
<keyword evidence="7 13" id="KW-0653">Protein transport</keyword>
<dbReference type="InterPro" id="IPR029046">
    <property type="entry name" value="LolA/LolB/LppX"/>
</dbReference>
<keyword evidence="11 13" id="KW-0998">Cell outer membrane</keyword>
<evidence type="ECO:0000313" key="16">
    <source>
        <dbReference type="Proteomes" id="UP000619743"/>
    </source>
</evidence>
<keyword evidence="10 13" id="KW-0143">Chaperone</keyword>
<organism evidence="15 16">
    <name type="scientific">Neiella marina</name>
    <dbReference type="NCBI Taxonomy" id="508461"/>
    <lineage>
        <taxon>Bacteria</taxon>
        <taxon>Pseudomonadati</taxon>
        <taxon>Pseudomonadota</taxon>
        <taxon>Gammaproteobacteria</taxon>
        <taxon>Alteromonadales</taxon>
        <taxon>Echinimonadaceae</taxon>
        <taxon>Neiella</taxon>
    </lineage>
</organism>
<evidence type="ECO:0000256" key="2">
    <source>
        <dbReference type="ARBA" id="ARBA00009696"/>
    </source>
</evidence>
<dbReference type="HAMAP" id="MF_00233">
    <property type="entry name" value="LolB"/>
    <property type="match status" value="1"/>
</dbReference>
<dbReference type="Pfam" id="PF03550">
    <property type="entry name" value="LolB"/>
    <property type="match status" value="1"/>
</dbReference>
<evidence type="ECO:0000256" key="5">
    <source>
        <dbReference type="ARBA" id="ARBA00022448"/>
    </source>
</evidence>
<name>A0A8J2U5F7_9GAMM</name>
<evidence type="ECO:0000256" key="13">
    <source>
        <dbReference type="HAMAP-Rule" id="MF_00233"/>
    </source>
</evidence>
<accession>A0A8J2U5F7</accession>
<dbReference type="GO" id="GO:0015031">
    <property type="term" value="P:protein transport"/>
    <property type="evidence" value="ECO:0007669"/>
    <property type="project" value="UniProtKB-KW"/>
</dbReference>
<dbReference type="EMBL" id="BMDX01000009">
    <property type="protein sequence ID" value="GGA78839.1"/>
    <property type="molecule type" value="Genomic_DNA"/>
</dbReference>
<keyword evidence="16" id="KW-1185">Reference proteome</keyword>
<sequence length="209" mass="23365">MAVKNWIGLLLVIWLSGCATLPPDSQHADLTPELLQAYEAHSEQLGQFDNWRASGKLAFISPEQRQSSRVNWRHSAAETHILLTNTLGVTLLEASQNVDGASMTVDGEHYQGQSLADLIAQLSGYRAPFDAMNRWLTGYADLKTINDVSLDSNGYLLGFSQYLPSWGMWRVEYNGYYPATDEQPALPSQITLKHPNLTLKLAISRWQSQ</sequence>
<dbReference type="SUPFAM" id="SSF89392">
    <property type="entry name" value="Prokaryotic lipoproteins and lipoprotein localization factors"/>
    <property type="match status" value="1"/>
</dbReference>
<keyword evidence="9 13" id="KW-0564">Palmitate</keyword>
<feature type="signal peptide" evidence="14">
    <location>
        <begin position="1"/>
        <end position="21"/>
    </location>
</feature>
<proteinExistence type="inferred from homology"/>
<protein>
    <recommendedName>
        <fullName evidence="4 13">Outer-membrane lipoprotein LolB</fullName>
    </recommendedName>
</protein>
<keyword evidence="8 13" id="KW-0472">Membrane</keyword>
<dbReference type="GO" id="GO:0044874">
    <property type="term" value="P:lipoprotein localization to outer membrane"/>
    <property type="evidence" value="ECO:0007669"/>
    <property type="project" value="UniProtKB-UniRule"/>
</dbReference>
<dbReference type="PROSITE" id="PS51257">
    <property type="entry name" value="PROKAR_LIPOPROTEIN"/>
    <property type="match status" value="1"/>
</dbReference>
<evidence type="ECO:0000256" key="7">
    <source>
        <dbReference type="ARBA" id="ARBA00022927"/>
    </source>
</evidence>
<comment type="subcellular location">
    <subcellularLocation>
        <location evidence="1 13">Cell outer membrane</location>
        <topology evidence="1 13">Lipid-anchor</topology>
    </subcellularLocation>
</comment>
<evidence type="ECO:0000256" key="14">
    <source>
        <dbReference type="SAM" id="SignalP"/>
    </source>
</evidence>
<evidence type="ECO:0000256" key="9">
    <source>
        <dbReference type="ARBA" id="ARBA00023139"/>
    </source>
</evidence>
<comment type="subunit">
    <text evidence="3 13">Monomer.</text>
</comment>
<keyword evidence="5 13" id="KW-0813">Transport</keyword>
<keyword evidence="6 13" id="KW-0732">Signal</keyword>
<keyword evidence="12 13" id="KW-0449">Lipoprotein</keyword>
<evidence type="ECO:0000256" key="1">
    <source>
        <dbReference type="ARBA" id="ARBA00004459"/>
    </source>
</evidence>
<evidence type="ECO:0000256" key="3">
    <source>
        <dbReference type="ARBA" id="ARBA00011245"/>
    </source>
</evidence>
<dbReference type="Gene3D" id="2.50.20.10">
    <property type="entry name" value="Lipoprotein localisation LolA/LolB/LppX"/>
    <property type="match status" value="1"/>
</dbReference>